<gene>
    <name evidence="1" type="primary">ycjX</name>
    <name evidence="1" type="ORF">GCM10007895_01400</name>
</gene>
<dbReference type="SUPFAM" id="SSF52540">
    <property type="entry name" value="P-loop containing nucleoside triphosphate hydrolases"/>
    <property type="match status" value="1"/>
</dbReference>
<sequence length="463" mass="52807">MKAGDILTRIASKSQQLAVRSLDKQVKLAVTGLSGAGKTTFITGLVNQLLNASPESLPLWDLAREGRLVSVTRVPQPDLNIASFDYQSALSQLSAQPPAWPHSTRKLTQIRLAIRYRSEHPLWSTLSDTQTLYLDIVDYPGEWLLDLPMLAMDYRQWSQTMAQVLELCPQAELDKFRQACQALGESVGDETLARVSEQYRDLLLYLKHERGLSYLQPGRLILPGDLEGTPLISFFPWLEAVEDWDDLPESSVVAQLQQRYSQYQSQVVKRFYRDHFRYFDRQLVLVDCLSPLSRGEAEMRDTAKALGEILQHFHYGERHWLTQIFSPKIDKLVFAASKADHVSYQQRPQLLNLLENMLAQSRQELQLQGTQIHTQTLASIRATSDHQVDHQGQTLPVISGTPQGEQAGHFYPGDLPPQWPDSDYWTKRPFQHMRFLPQPLHKGQARHLGLDALLQQLLGDKLK</sequence>
<dbReference type="InterPro" id="IPR027417">
    <property type="entry name" value="P-loop_NTPase"/>
</dbReference>
<name>A0AA37RSI7_9GAMM</name>
<accession>A0AA37RSI7</accession>
<keyword evidence="2" id="KW-1185">Reference proteome</keyword>
<dbReference type="EMBL" id="BSNC01000001">
    <property type="protein sequence ID" value="GLP94834.1"/>
    <property type="molecule type" value="Genomic_DNA"/>
</dbReference>
<evidence type="ECO:0000313" key="1">
    <source>
        <dbReference type="EMBL" id="GLP94834.1"/>
    </source>
</evidence>
<evidence type="ECO:0000313" key="2">
    <source>
        <dbReference type="Proteomes" id="UP001161422"/>
    </source>
</evidence>
<dbReference type="RefSeq" id="WP_095506201.1">
    <property type="nucleotide sequence ID" value="NZ_BSNC01000001.1"/>
</dbReference>
<proteinExistence type="predicted"/>
<dbReference type="Proteomes" id="UP001161422">
    <property type="component" value="Unassembled WGS sequence"/>
</dbReference>
<dbReference type="AlphaFoldDB" id="A0AA37RSI7"/>
<dbReference type="PIRSF" id="PIRSF019381">
    <property type="entry name" value="YcjX"/>
    <property type="match status" value="1"/>
</dbReference>
<dbReference type="PANTHER" id="PTHR38605:SF1">
    <property type="entry name" value="ATPASE"/>
    <property type="match status" value="1"/>
</dbReference>
<organism evidence="1 2">
    <name type="scientific">Paraferrimonas sedimenticola</name>
    <dbReference type="NCBI Taxonomy" id="375674"/>
    <lineage>
        <taxon>Bacteria</taxon>
        <taxon>Pseudomonadati</taxon>
        <taxon>Pseudomonadota</taxon>
        <taxon>Gammaproteobacteria</taxon>
        <taxon>Alteromonadales</taxon>
        <taxon>Ferrimonadaceae</taxon>
        <taxon>Paraferrimonas</taxon>
    </lineage>
</organism>
<dbReference type="InterPro" id="IPR007413">
    <property type="entry name" value="YcjX-like"/>
</dbReference>
<protein>
    <submittedName>
        <fullName evidence="1">ATPase</fullName>
    </submittedName>
</protein>
<reference evidence="1" key="1">
    <citation type="journal article" date="2014" name="Int. J. Syst. Evol. Microbiol.">
        <title>Complete genome sequence of Corynebacterium casei LMG S-19264T (=DSM 44701T), isolated from a smear-ripened cheese.</title>
        <authorList>
            <consortium name="US DOE Joint Genome Institute (JGI-PGF)"/>
            <person name="Walter F."/>
            <person name="Albersmeier A."/>
            <person name="Kalinowski J."/>
            <person name="Ruckert C."/>
        </authorList>
    </citation>
    <scope>NUCLEOTIDE SEQUENCE</scope>
    <source>
        <strain evidence="1">NBRC 101628</strain>
    </source>
</reference>
<dbReference type="Pfam" id="PF04317">
    <property type="entry name" value="DUF463"/>
    <property type="match status" value="1"/>
</dbReference>
<dbReference type="PANTHER" id="PTHR38605">
    <property type="entry name" value="ATPASE-RELATED"/>
    <property type="match status" value="1"/>
</dbReference>
<reference evidence="1" key="2">
    <citation type="submission" date="2023-01" db="EMBL/GenBank/DDBJ databases">
        <title>Draft genome sequence of Paraferrimonas sedimenticola strain NBRC 101628.</title>
        <authorList>
            <person name="Sun Q."/>
            <person name="Mori K."/>
        </authorList>
    </citation>
    <scope>NUCLEOTIDE SEQUENCE</scope>
    <source>
        <strain evidence="1">NBRC 101628</strain>
    </source>
</reference>
<comment type="caution">
    <text evidence="1">The sequence shown here is derived from an EMBL/GenBank/DDBJ whole genome shotgun (WGS) entry which is preliminary data.</text>
</comment>